<organism evidence="4 5">
    <name type="scientific">Nosocomiicoccus massiliensis</name>
    <dbReference type="NCBI Taxonomy" id="1232430"/>
    <lineage>
        <taxon>Bacteria</taxon>
        <taxon>Bacillati</taxon>
        <taxon>Bacillota</taxon>
        <taxon>Bacilli</taxon>
        <taxon>Bacillales</taxon>
        <taxon>Staphylococcaceae</taxon>
        <taxon>Nosocomiicoccus</taxon>
    </lineage>
</organism>
<dbReference type="InterPro" id="IPR009242">
    <property type="entry name" value="DUF896"/>
</dbReference>
<keyword evidence="5" id="KW-1185">Reference proteome</keyword>
<keyword evidence="1 2" id="KW-0963">Cytoplasm</keyword>
<dbReference type="HAMAP" id="MF_01103">
    <property type="entry name" value="UPF0291"/>
    <property type="match status" value="1"/>
</dbReference>
<comment type="subcellular location">
    <subcellularLocation>
        <location evidence="2">Cytoplasm</location>
    </subcellularLocation>
</comment>
<dbReference type="Proteomes" id="UP000243626">
    <property type="component" value="Chromosome"/>
</dbReference>
<evidence type="ECO:0000256" key="1">
    <source>
        <dbReference type="ARBA" id="ARBA00022490"/>
    </source>
</evidence>
<dbReference type="GO" id="GO:0005737">
    <property type="term" value="C:cytoplasm"/>
    <property type="evidence" value="ECO:0007669"/>
    <property type="project" value="UniProtKB-SubCell"/>
</dbReference>
<evidence type="ECO:0000313" key="4">
    <source>
        <dbReference type="EMBL" id="WOS96357.1"/>
    </source>
</evidence>
<evidence type="ECO:0000256" key="3">
    <source>
        <dbReference type="SAM" id="MobiDB-lite"/>
    </source>
</evidence>
<protein>
    <recommendedName>
        <fullName evidence="2">UPF0291 protein CJ229_001025</fullName>
    </recommendedName>
</protein>
<comment type="similarity">
    <text evidence="2">Belongs to the UPF0291 family.</text>
</comment>
<dbReference type="KEGG" id="nmy:CJ229_001025"/>
<dbReference type="PANTHER" id="PTHR37300">
    <property type="entry name" value="UPF0291 PROTEIN CBO2609/CLC_2481"/>
    <property type="match status" value="1"/>
</dbReference>
<reference evidence="5" key="1">
    <citation type="submission" date="2017-09" db="EMBL/GenBank/DDBJ databases">
        <title>Bacterial strain isolated from the female urinary microbiota.</title>
        <authorList>
            <person name="Thomas-White K."/>
            <person name="Kumar N."/>
            <person name="Forster S."/>
            <person name="Putonti C."/>
            <person name="Lawley T."/>
            <person name="Wolfe A.J."/>
        </authorList>
    </citation>
    <scope>NUCLEOTIDE SEQUENCE [LARGE SCALE GENOMIC DNA]</scope>
    <source>
        <strain evidence="5">UMB0959</strain>
    </source>
</reference>
<gene>
    <name evidence="4" type="ORF">CJ229_001025</name>
</gene>
<accession>A0AAF0YL36</accession>
<reference evidence="4 5" key="2">
    <citation type="submission" date="2023-10" db="EMBL/GenBank/DDBJ databases">
        <authorList>
            <person name="Choi B."/>
        </authorList>
    </citation>
    <scope>NUCLEOTIDE SEQUENCE [LARGE SCALE GENOMIC DNA]</scope>
    <source>
        <strain evidence="4 5">UMB0959</strain>
    </source>
</reference>
<proteinExistence type="inferred from homology"/>
<dbReference type="Gene3D" id="1.10.287.540">
    <property type="entry name" value="Helix hairpin bin"/>
    <property type="match status" value="1"/>
</dbReference>
<name>A0AAF0YL36_9STAP</name>
<dbReference type="PANTHER" id="PTHR37300:SF1">
    <property type="entry name" value="UPF0291 PROTEIN YNZC"/>
    <property type="match status" value="1"/>
</dbReference>
<feature type="region of interest" description="Disordered" evidence="3">
    <location>
        <begin position="56"/>
        <end position="77"/>
    </location>
</feature>
<dbReference type="AlphaFoldDB" id="A0AAF0YL36"/>
<dbReference type="EMBL" id="CP136964">
    <property type="protein sequence ID" value="WOS96357.1"/>
    <property type="molecule type" value="Genomic_DNA"/>
</dbReference>
<dbReference type="Pfam" id="PF05979">
    <property type="entry name" value="DUF896"/>
    <property type="match status" value="1"/>
</dbReference>
<sequence length="77" mass="9222">MLDDKKLKRLNHLAKLKREEKITKDDLEELNALRKEYLENFRSSFRSQIENATVIDPEGNDVTPQKVKDIQKRRRNN</sequence>
<dbReference type="SUPFAM" id="SSF158221">
    <property type="entry name" value="YnzC-like"/>
    <property type="match status" value="1"/>
</dbReference>
<evidence type="ECO:0000313" key="5">
    <source>
        <dbReference type="Proteomes" id="UP000243626"/>
    </source>
</evidence>
<evidence type="ECO:0000256" key="2">
    <source>
        <dbReference type="HAMAP-Rule" id="MF_01103"/>
    </source>
</evidence>